<keyword evidence="5" id="KW-1185">Reference proteome</keyword>
<gene>
    <name evidence="4" type="ORF">V5N11_025549</name>
</gene>
<name>A0ABD1BY15_CARAN</name>
<sequence>MYFSEAAAKEFKLLSIIFSTTSATHKVCCSVLSKLNANKFLIDMEDPKLQNELVENLHPLRYKDLPTSGFGPLRRFLELCKEVVNKRTASAVIIDTTSCLESSSLTRLQQELKIPVYQLGPLRLTAPENFSLLDEDKSCIEWLNKQKPRSVIYISLGSLALMETKEVLEMAWGLYDSNQPFLWVIRPGSESFPEEISKMVSEKGCIVKWAPQKEVLKHRAVGGF</sequence>
<keyword evidence="3" id="KW-0808">Transferase</keyword>
<protein>
    <submittedName>
        <fullName evidence="4">UDP-glycosyltransferase 76E5</fullName>
    </submittedName>
</protein>
<evidence type="ECO:0000313" key="4">
    <source>
        <dbReference type="EMBL" id="KAL1222094.1"/>
    </source>
</evidence>
<evidence type="ECO:0000256" key="3">
    <source>
        <dbReference type="ARBA" id="ARBA00022679"/>
    </source>
</evidence>
<proteinExistence type="inferred from homology"/>
<dbReference type="AlphaFoldDB" id="A0ABD1BY15"/>
<evidence type="ECO:0000256" key="2">
    <source>
        <dbReference type="ARBA" id="ARBA00022676"/>
    </source>
</evidence>
<dbReference type="SUPFAM" id="SSF53756">
    <property type="entry name" value="UDP-Glycosyltransferase/glycogen phosphorylase"/>
    <property type="match status" value="1"/>
</dbReference>
<dbReference type="Gene3D" id="3.40.50.2000">
    <property type="entry name" value="Glycogen Phosphorylase B"/>
    <property type="match status" value="2"/>
</dbReference>
<accession>A0ABD1BY15</accession>
<comment type="caution">
    <text evidence="4">The sequence shown here is derived from an EMBL/GenBank/DDBJ whole genome shotgun (WGS) entry which is preliminary data.</text>
</comment>
<comment type="similarity">
    <text evidence="1">Belongs to the UDP-glycosyltransferase family.</text>
</comment>
<evidence type="ECO:0000313" key="5">
    <source>
        <dbReference type="Proteomes" id="UP001558713"/>
    </source>
</evidence>
<dbReference type="Pfam" id="PF00201">
    <property type="entry name" value="UDPGT"/>
    <property type="match status" value="1"/>
</dbReference>
<dbReference type="EMBL" id="JBANAX010000109">
    <property type="protein sequence ID" value="KAL1222094.1"/>
    <property type="molecule type" value="Genomic_DNA"/>
</dbReference>
<dbReference type="InterPro" id="IPR002213">
    <property type="entry name" value="UDP_glucos_trans"/>
</dbReference>
<reference evidence="4 5" key="1">
    <citation type="submission" date="2024-04" db="EMBL/GenBank/DDBJ databases">
        <title>Genome assembly C_amara_ONT_v2.</title>
        <authorList>
            <person name="Yant L."/>
            <person name="Moore C."/>
            <person name="Slenker M."/>
        </authorList>
    </citation>
    <scope>NUCLEOTIDE SEQUENCE [LARGE SCALE GENOMIC DNA]</scope>
    <source>
        <tissue evidence="4">Leaf</tissue>
    </source>
</reference>
<evidence type="ECO:0000256" key="1">
    <source>
        <dbReference type="ARBA" id="ARBA00009995"/>
    </source>
</evidence>
<dbReference type="PANTHER" id="PTHR11926">
    <property type="entry name" value="GLUCOSYL/GLUCURONOSYL TRANSFERASES"/>
    <property type="match status" value="1"/>
</dbReference>
<dbReference type="PANTHER" id="PTHR11926:SF913">
    <property type="entry name" value="UDP-GLYCOSYLTRANSFERASE SUPERFAMILY PROTEIN-RELATED"/>
    <property type="match status" value="1"/>
</dbReference>
<dbReference type="Proteomes" id="UP001558713">
    <property type="component" value="Unassembled WGS sequence"/>
</dbReference>
<dbReference type="GO" id="GO:0016757">
    <property type="term" value="F:glycosyltransferase activity"/>
    <property type="evidence" value="ECO:0007669"/>
    <property type="project" value="UniProtKB-KW"/>
</dbReference>
<keyword evidence="2" id="KW-0328">Glycosyltransferase</keyword>
<organism evidence="4 5">
    <name type="scientific">Cardamine amara subsp. amara</name>
    <dbReference type="NCBI Taxonomy" id="228776"/>
    <lineage>
        <taxon>Eukaryota</taxon>
        <taxon>Viridiplantae</taxon>
        <taxon>Streptophyta</taxon>
        <taxon>Embryophyta</taxon>
        <taxon>Tracheophyta</taxon>
        <taxon>Spermatophyta</taxon>
        <taxon>Magnoliopsida</taxon>
        <taxon>eudicotyledons</taxon>
        <taxon>Gunneridae</taxon>
        <taxon>Pentapetalae</taxon>
        <taxon>rosids</taxon>
        <taxon>malvids</taxon>
        <taxon>Brassicales</taxon>
        <taxon>Brassicaceae</taxon>
        <taxon>Cardamineae</taxon>
        <taxon>Cardamine</taxon>
    </lineage>
</organism>
<dbReference type="CDD" id="cd03784">
    <property type="entry name" value="GT1_Gtf-like"/>
    <property type="match status" value="1"/>
</dbReference>